<dbReference type="AlphaFoldDB" id="A0A6G0W6I3"/>
<keyword evidence="2" id="KW-0732">Signal</keyword>
<accession>A0A6G0W6I3</accession>
<dbReference type="GO" id="GO:0004553">
    <property type="term" value="F:hydrolase activity, hydrolyzing O-glycosyl compounds"/>
    <property type="evidence" value="ECO:0007669"/>
    <property type="project" value="InterPro"/>
</dbReference>
<feature type="region of interest" description="Disordered" evidence="1">
    <location>
        <begin position="312"/>
        <end position="379"/>
    </location>
</feature>
<dbReference type="EMBL" id="VJMJ01000326">
    <property type="protein sequence ID" value="KAF0722702.1"/>
    <property type="molecule type" value="Genomic_DNA"/>
</dbReference>
<feature type="compositionally biased region" description="Low complexity" evidence="1">
    <location>
        <begin position="363"/>
        <end position="379"/>
    </location>
</feature>
<dbReference type="Pfam" id="PF01341">
    <property type="entry name" value="Glyco_hydro_6"/>
    <property type="match status" value="1"/>
</dbReference>
<gene>
    <name evidence="3" type="ORF">Ae201684_018183</name>
</gene>
<dbReference type="InterPro" id="IPR016288">
    <property type="entry name" value="Beta_cellobiohydrolase"/>
</dbReference>
<dbReference type="PRINTS" id="PR00733">
    <property type="entry name" value="GLHYDRLASE6"/>
</dbReference>
<proteinExistence type="predicted"/>
<dbReference type="PANTHER" id="PTHR34876:SF4">
    <property type="entry name" value="1,4-BETA-D-GLUCAN CELLOBIOHYDROLASE C-RELATED"/>
    <property type="match status" value="1"/>
</dbReference>
<protein>
    <recommendedName>
        <fullName evidence="5">Glycoside hydrolase family 6 protein</fullName>
    </recommendedName>
</protein>
<sequence>MKPSTLAFAAAVAATAFVSSVSSATICSAVKPYAYTTAAKQYPELKNALEVMKTNAIATWYIDTYNADIKGLLAACTNAIPSIVIYGLPNKDCGPGGFSQGGGNKNTADYSAWIQKLVDVGDREVIYILEPDAIGFASRDTGCGATYNYAANLKVAVGLLSANKNAHLYVDLSPWATQASAVKILKDLMAAGNLAGLALNTDQYLSNDKLTKLCQTYSTALGGNLHCVFDTSRNYNGFPQSEWCNARSGGVGLPPTDQTATRCDGQCTGQSSDAMVGPGAGQFFADHFKVLWNQGYYVKELNYPLIGSNDTWPSPSTPSSSAPTPSTSSAKPTTAGPAPPTVNPTTAPPTFPTVQPSPSTAQPTVKPSPSTAAPTTKPL</sequence>
<dbReference type="InterPro" id="IPR036434">
    <property type="entry name" value="Beta_cellobiohydrolase_sf"/>
</dbReference>
<feature type="compositionally biased region" description="Pro residues" evidence="1">
    <location>
        <begin position="337"/>
        <end position="351"/>
    </location>
</feature>
<dbReference type="PANTHER" id="PTHR34876">
    <property type="match status" value="1"/>
</dbReference>
<evidence type="ECO:0000313" key="4">
    <source>
        <dbReference type="Proteomes" id="UP000481153"/>
    </source>
</evidence>
<reference evidence="3 4" key="1">
    <citation type="submission" date="2019-07" db="EMBL/GenBank/DDBJ databases">
        <title>Genomics analysis of Aphanomyces spp. identifies a new class of oomycete effector associated with host adaptation.</title>
        <authorList>
            <person name="Gaulin E."/>
        </authorList>
    </citation>
    <scope>NUCLEOTIDE SEQUENCE [LARGE SCALE GENOMIC DNA]</scope>
    <source>
        <strain evidence="3 4">ATCC 201684</strain>
    </source>
</reference>
<feature type="compositionally biased region" description="Low complexity" evidence="1">
    <location>
        <begin position="312"/>
        <end position="336"/>
    </location>
</feature>
<dbReference type="SUPFAM" id="SSF51989">
    <property type="entry name" value="Glycosyl hydrolases family 6, cellulases"/>
    <property type="match status" value="1"/>
</dbReference>
<evidence type="ECO:0000313" key="3">
    <source>
        <dbReference type="EMBL" id="KAF0722702.1"/>
    </source>
</evidence>
<comment type="caution">
    <text evidence="3">The sequence shown here is derived from an EMBL/GenBank/DDBJ whole genome shotgun (WGS) entry which is preliminary data.</text>
</comment>
<evidence type="ECO:0000256" key="1">
    <source>
        <dbReference type="SAM" id="MobiDB-lite"/>
    </source>
</evidence>
<feature type="signal peptide" evidence="2">
    <location>
        <begin position="1"/>
        <end position="23"/>
    </location>
</feature>
<dbReference type="Gene3D" id="3.20.20.40">
    <property type="entry name" value="1, 4-beta cellobiohydrolase"/>
    <property type="match status" value="1"/>
</dbReference>
<dbReference type="GO" id="GO:0030245">
    <property type="term" value="P:cellulose catabolic process"/>
    <property type="evidence" value="ECO:0007669"/>
    <property type="project" value="InterPro"/>
</dbReference>
<name>A0A6G0W6I3_9STRA</name>
<dbReference type="Proteomes" id="UP000481153">
    <property type="component" value="Unassembled WGS sequence"/>
</dbReference>
<evidence type="ECO:0000256" key="2">
    <source>
        <dbReference type="SAM" id="SignalP"/>
    </source>
</evidence>
<keyword evidence="4" id="KW-1185">Reference proteome</keyword>
<organism evidence="3 4">
    <name type="scientific">Aphanomyces euteiches</name>
    <dbReference type="NCBI Taxonomy" id="100861"/>
    <lineage>
        <taxon>Eukaryota</taxon>
        <taxon>Sar</taxon>
        <taxon>Stramenopiles</taxon>
        <taxon>Oomycota</taxon>
        <taxon>Saprolegniomycetes</taxon>
        <taxon>Saprolegniales</taxon>
        <taxon>Verrucalvaceae</taxon>
        <taxon>Aphanomyces</taxon>
    </lineage>
</organism>
<feature type="chain" id="PRO_5026275371" description="Glycoside hydrolase family 6 protein" evidence="2">
    <location>
        <begin position="24"/>
        <end position="379"/>
    </location>
</feature>
<evidence type="ECO:0008006" key="5">
    <source>
        <dbReference type="Google" id="ProtNLM"/>
    </source>
</evidence>
<dbReference type="VEuPathDB" id="FungiDB:AeMF1_015679"/>